<dbReference type="EMBL" id="JACHHU010000010">
    <property type="protein sequence ID" value="MBB6543132.1"/>
    <property type="molecule type" value="Genomic_DNA"/>
</dbReference>
<evidence type="ECO:0000313" key="2">
    <source>
        <dbReference type="Proteomes" id="UP000537141"/>
    </source>
</evidence>
<dbReference type="Pfam" id="PF10765">
    <property type="entry name" value="Phage_P22_NinX"/>
    <property type="match status" value="1"/>
</dbReference>
<gene>
    <name evidence="1" type="ORF">HNQ55_001639</name>
</gene>
<evidence type="ECO:0000313" key="1">
    <source>
        <dbReference type="EMBL" id="MBB6543132.1"/>
    </source>
</evidence>
<sequence>MKTINVETRNLNSNAIDWAIATIKGFPIKYDPMGFKTGTQAGFWIWDEAINGKMLLIGENYSPSTSWTDGGVIIENEGISLIKFDGWIAKTVDGIEAVGETPLVAAMRAYIVTNLGESTEVPEYLL</sequence>
<proteinExistence type="predicted"/>
<evidence type="ECO:0008006" key="3">
    <source>
        <dbReference type="Google" id="ProtNLM"/>
    </source>
</evidence>
<protein>
    <recommendedName>
        <fullName evidence="3">DUF2591 domain-containing protein</fullName>
    </recommendedName>
</protein>
<organism evidence="1 2">
    <name type="scientific">Thalassotalea piscium</name>
    <dbReference type="NCBI Taxonomy" id="1230533"/>
    <lineage>
        <taxon>Bacteria</taxon>
        <taxon>Pseudomonadati</taxon>
        <taxon>Pseudomonadota</taxon>
        <taxon>Gammaproteobacteria</taxon>
        <taxon>Alteromonadales</taxon>
        <taxon>Colwelliaceae</taxon>
        <taxon>Thalassotalea</taxon>
    </lineage>
</organism>
<accession>A0A7X0NGP0</accession>
<dbReference type="RefSeq" id="WP_184423931.1">
    <property type="nucleotide sequence ID" value="NZ_BAABLB010000028.1"/>
</dbReference>
<comment type="caution">
    <text evidence="1">The sequence shown here is derived from an EMBL/GenBank/DDBJ whole genome shotgun (WGS) entry which is preliminary data.</text>
</comment>
<reference evidence="1 2" key="1">
    <citation type="submission" date="2020-08" db="EMBL/GenBank/DDBJ databases">
        <title>Genomic Encyclopedia of Type Strains, Phase IV (KMG-IV): sequencing the most valuable type-strain genomes for metagenomic binning, comparative biology and taxonomic classification.</title>
        <authorList>
            <person name="Goeker M."/>
        </authorList>
    </citation>
    <scope>NUCLEOTIDE SEQUENCE [LARGE SCALE GENOMIC DNA]</scope>
    <source>
        <strain evidence="1 2">DSM 26287</strain>
    </source>
</reference>
<dbReference type="Proteomes" id="UP000537141">
    <property type="component" value="Unassembled WGS sequence"/>
</dbReference>
<dbReference type="InterPro" id="IPR019701">
    <property type="entry name" value="Phage_P22_NinX"/>
</dbReference>
<dbReference type="AlphaFoldDB" id="A0A7X0NGP0"/>
<name>A0A7X0NGP0_9GAMM</name>
<keyword evidence="2" id="KW-1185">Reference proteome</keyword>